<dbReference type="InterPro" id="IPR036098">
    <property type="entry name" value="Thymidylate_synthase_ThyX_sf"/>
</dbReference>
<protein>
    <recommendedName>
        <fullName evidence="2">Flavin-dependent thymidylate synthase</fullName>
        <shortName evidence="2">FDTS</shortName>
        <ecNumber evidence="2">2.1.1.148</ecNumber>
    </recommendedName>
    <alternativeName>
        <fullName evidence="2">FAD-dependent thymidylate synthase</fullName>
    </alternativeName>
    <alternativeName>
        <fullName evidence="2">Thymidylate synthase ThyX</fullName>
        <shortName evidence="2">TS</shortName>
        <shortName evidence="2">TSase</shortName>
    </alternativeName>
</protein>
<gene>
    <name evidence="2" type="primary">thyX</name>
    <name evidence="3" type="ORF">XD57_0698</name>
</gene>
<accession>A0A124FG15</accession>
<comment type="subunit">
    <text evidence="2">Homotetramer.</text>
</comment>
<dbReference type="SUPFAM" id="SSF69796">
    <property type="entry name" value="Thymidylate synthase-complementing protein Thy1"/>
    <property type="match status" value="1"/>
</dbReference>
<keyword evidence="2" id="KW-0489">Methyltransferase</keyword>
<dbReference type="GO" id="GO:0050660">
    <property type="term" value="F:flavin adenine dinucleotide binding"/>
    <property type="evidence" value="ECO:0007669"/>
    <property type="project" value="UniProtKB-UniRule"/>
</dbReference>
<keyword evidence="2" id="KW-0545">Nucleotide biosynthesis</keyword>
<dbReference type="GO" id="GO:0070402">
    <property type="term" value="F:NADPH binding"/>
    <property type="evidence" value="ECO:0007669"/>
    <property type="project" value="TreeGrafter"/>
</dbReference>
<sequence length="220" mass="26035">MKIDILDKGFVELVDMMGNDLSAVRAARVSFNMGLKDEERDRHLIEYLMRHGHETPFEHIVFTFHVKAPIFVARQWFRHRIASYNELSGRYSKLSYEFYIPSPERLEGYKTTIPPEQVTEKISEIVDKAYRTYLELIESGVPREVARIVLPLNLYTRFFWTVNARSLMNFLNLRADSHAQWEIQQYALAIARIFKEKCPWTFEAFLKYAYKGDILKEVQV</sequence>
<feature type="active site" description="Involved in ionization of N3 of dUMP, leading to its activation" evidence="2">
    <location>
        <position position="174"/>
    </location>
</feature>
<proteinExistence type="inferred from homology"/>
<dbReference type="CDD" id="cd20175">
    <property type="entry name" value="ThyX"/>
    <property type="match status" value="1"/>
</dbReference>
<dbReference type="HAMAP" id="MF_01408">
    <property type="entry name" value="ThyX"/>
    <property type="match status" value="1"/>
</dbReference>
<reference evidence="3 4" key="1">
    <citation type="journal article" date="2015" name="MBio">
        <title>Genome-Resolved Metagenomic Analysis Reveals Roles for Candidate Phyla and Other Microbial Community Members in Biogeochemical Transformations in Oil Reservoirs.</title>
        <authorList>
            <person name="Hu P."/>
            <person name="Tom L."/>
            <person name="Singh A."/>
            <person name="Thomas B.C."/>
            <person name="Baker B.J."/>
            <person name="Piceno Y.M."/>
            <person name="Andersen G.L."/>
            <person name="Banfield J.F."/>
        </authorList>
    </citation>
    <scope>NUCLEOTIDE SEQUENCE [LARGE SCALE GENOMIC DNA]</scope>
    <source>
        <strain evidence="3">46_26</strain>
    </source>
</reference>
<dbReference type="GO" id="GO:0032259">
    <property type="term" value="P:methylation"/>
    <property type="evidence" value="ECO:0007669"/>
    <property type="project" value="UniProtKB-KW"/>
</dbReference>
<dbReference type="GO" id="GO:0050797">
    <property type="term" value="F:thymidylate synthase (FAD) activity"/>
    <property type="evidence" value="ECO:0007669"/>
    <property type="project" value="UniProtKB-UniRule"/>
</dbReference>
<keyword evidence="1 2" id="KW-0808">Transferase</keyword>
<comment type="function">
    <text evidence="2">Catalyzes the reductive methylation of 2'-deoxyuridine-5'-monophosphate (dUMP) to 2'-deoxythymidine-5'-monophosphate (dTMP) while utilizing 5,10-methylenetetrahydrofolate (mTHF) as the methyl donor, and NADPH and FADH(2) as the reductant.</text>
</comment>
<dbReference type="UniPathway" id="UPA00575"/>
<dbReference type="RefSeq" id="WP_038033605.1">
    <property type="nucleotide sequence ID" value="NZ_DAITJQ010000003.1"/>
</dbReference>
<feature type="binding site" evidence="2">
    <location>
        <begin position="78"/>
        <end position="80"/>
    </location>
    <ligand>
        <name>FAD</name>
        <dbReference type="ChEBI" id="CHEBI:57692"/>
        <note>ligand shared between neighboring subunits</note>
    </ligand>
</feature>
<evidence type="ECO:0000256" key="1">
    <source>
        <dbReference type="ARBA" id="ARBA00022679"/>
    </source>
</evidence>
<feature type="binding site" evidence="2">
    <location>
        <position position="55"/>
    </location>
    <ligand>
        <name>FAD</name>
        <dbReference type="ChEBI" id="CHEBI:57692"/>
        <note>ligand shared between neighboring subunits</note>
    </ligand>
</feature>
<feature type="binding site" evidence="2">
    <location>
        <position position="174"/>
    </location>
    <ligand>
        <name>dUMP</name>
        <dbReference type="ChEBI" id="CHEBI:246422"/>
        <note>ligand shared between dimeric partners</note>
    </ligand>
</feature>
<dbReference type="GO" id="GO:0006235">
    <property type="term" value="P:dTTP biosynthetic process"/>
    <property type="evidence" value="ECO:0007669"/>
    <property type="project" value="UniProtKB-UniRule"/>
</dbReference>
<dbReference type="Proteomes" id="UP000058636">
    <property type="component" value="Unassembled WGS sequence"/>
</dbReference>
<feature type="binding site" evidence="2">
    <location>
        <position position="86"/>
    </location>
    <ligand>
        <name>FAD</name>
        <dbReference type="ChEBI" id="CHEBI:57692"/>
        <note>ligand shared between neighboring subunits</note>
    </ligand>
</feature>
<comment type="catalytic activity">
    <reaction evidence="2">
        <text>dUMP + (6R)-5,10-methylene-5,6,7,8-tetrahydrofolate + NADPH + H(+) = dTMP + (6S)-5,6,7,8-tetrahydrofolate + NADP(+)</text>
        <dbReference type="Rhea" id="RHEA:29043"/>
        <dbReference type="ChEBI" id="CHEBI:15378"/>
        <dbReference type="ChEBI" id="CHEBI:15636"/>
        <dbReference type="ChEBI" id="CHEBI:57453"/>
        <dbReference type="ChEBI" id="CHEBI:57783"/>
        <dbReference type="ChEBI" id="CHEBI:58349"/>
        <dbReference type="ChEBI" id="CHEBI:63528"/>
        <dbReference type="ChEBI" id="CHEBI:246422"/>
        <dbReference type="EC" id="2.1.1.148"/>
    </reaction>
</comment>
<keyword evidence="2" id="KW-0285">Flavoprotein</keyword>
<feature type="binding site" description="in other chain" evidence="2">
    <location>
        <position position="147"/>
    </location>
    <ligand>
        <name>dUMP</name>
        <dbReference type="ChEBI" id="CHEBI:246422"/>
        <note>ligand shared between dimeric partners</note>
    </ligand>
</feature>
<comment type="similarity">
    <text evidence="2">Belongs to the thymidylate synthase ThyX family.</text>
</comment>
<dbReference type="EMBL" id="LGFG01000042">
    <property type="protein sequence ID" value="KUK23199.1"/>
    <property type="molecule type" value="Genomic_DNA"/>
</dbReference>
<organism evidence="3 4">
    <name type="scientific">Thermotoga petrophila</name>
    <dbReference type="NCBI Taxonomy" id="93929"/>
    <lineage>
        <taxon>Bacteria</taxon>
        <taxon>Thermotogati</taxon>
        <taxon>Thermotogota</taxon>
        <taxon>Thermotogae</taxon>
        <taxon>Thermotogales</taxon>
        <taxon>Thermotogaceae</taxon>
        <taxon>Thermotoga</taxon>
    </lineage>
</organism>
<feature type="binding site" evidence="2">
    <location>
        <begin position="75"/>
        <end position="78"/>
    </location>
    <ligand>
        <name>dUMP</name>
        <dbReference type="ChEBI" id="CHEBI:246422"/>
        <note>ligand shared between dimeric partners</note>
    </ligand>
</feature>
<comment type="cofactor">
    <cofactor evidence="2">
        <name>FAD</name>
        <dbReference type="ChEBI" id="CHEBI:57692"/>
    </cofactor>
    <text evidence="2">Binds 4 FAD per tetramer. Each FAD binding site is formed by three monomers.</text>
</comment>
<feature type="binding site" description="in other chain" evidence="2">
    <location>
        <begin position="86"/>
        <end position="90"/>
    </location>
    <ligand>
        <name>dUMP</name>
        <dbReference type="ChEBI" id="CHEBI:246422"/>
        <note>ligand shared between dimeric partners</note>
    </ligand>
</feature>
<dbReference type="EC" id="2.1.1.148" evidence="2"/>
<dbReference type="Gene3D" id="3.30.1360.170">
    <property type="match status" value="1"/>
</dbReference>
<comment type="caution">
    <text evidence="3">The sequence shown here is derived from an EMBL/GenBank/DDBJ whole genome shotgun (WGS) entry which is preliminary data.</text>
</comment>
<keyword evidence="2" id="KW-0521">NADP</keyword>
<dbReference type="PANTHER" id="PTHR34934:SF1">
    <property type="entry name" value="FLAVIN-DEPENDENT THYMIDYLATE SYNTHASE"/>
    <property type="match status" value="1"/>
</dbReference>
<feature type="binding site" evidence="2">
    <location>
        <position position="169"/>
    </location>
    <ligand>
        <name>FAD</name>
        <dbReference type="ChEBI" id="CHEBI:57692"/>
        <note>ligand shared between neighboring subunits</note>
    </ligand>
</feature>
<comment type="pathway">
    <text evidence="2">Pyrimidine metabolism; dTTP biosynthesis.</text>
</comment>
<dbReference type="AlphaFoldDB" id="A0A124FG15"/>
<evidence type="ECO:0000313" key="4">
    <source>
        <dbReference type="Proteomes" id="UP000058636"/>
    </source>
</evidence>
<dbReference type="NCBIfam" id="TIGR02170">
    <property type="entry name" value="thyX"/>
    <property type="match status" value="1"/>
</dbReference>
<keyword evidence="2" id="KW-0274">FAD</keyword>
<evidence type="ECO:0000256" key="2">
    <source>
        <dbReference type="HAMAP-Rule" id="MF_01408"/>
    </source>
</evidence>
<dbReference type="GO" id="GO:0006231">
    <property type="term" value="P:dTMP biosynthetic process"/>
    <property type="evidence" value="ECO:0007669"/>
    <property type="project" value="UniProtKB-UniRule"/>
</dbReference>
<feature type="binding site" evidence="2">
    <location>
        <begin position="163"/>
        <end position="165"/>
    </location>
    <ligand>
        <name>FAD</name>
        <dbReference type="ChEBI" id="CHEBI:57692"/>
        <note>ligand shared between neighboring subunits</note>
    </ligand>
</feature>
<dbReference type="GO" id="GO:0004799">
    <property type="term" value="F:thymidylate synthase activity"/>
    <property type="evidence" value="ECO:0007669"/>
    <property type="project" value="TreeGrafter"/>
</dbReference>
<dbReference type="PATRIC" id="fig|93930.3.peg.1547"/>
<name>A0A124FG15_9THEM</name>
<dbReference type="PROSITE" id="PS51331">
    <property type="entry name" value="THYX"/>
    <property type="match status" value="1"/>
</dbReference>
<dbReference type="PANTHER" id="PTHR34934">
    <property type="entry name" value="FLAVIN-DEPENDENT THYMIDYLATE SYNTHASE"/>
    <property type="match status" value="1"/>
</dbReference>
<dbReference type="Pfam" id="PF02511">
    <property type="entry name" value="Thy1"/>
    <property type="match status" value="1"/>
</dbReference>
<dbReference type="InterPro" id="IPR003669">
    <property type="entry name" value="Thymidylate_synthase_ThyX"/>
</dbReference>
<evidence type="ECO:0000313" key="3">
    <source>
        <dbReference type="EMBL" id="KUK23199.1"/>
    </source>
</evidence>